<dbReference type="Proteomes" id="UP001519332">
    <property type="component" value="Unassembled WGS sequence"/>
</dbReference>
<comment type="caution">
    <text evidence="1">The sequence shown here is derived from an EMBL/GenBank/DDBJ whole genome shotgun (WGS) entry which is preliminary data.</text>
</comment>
<gene>
    <name evidence="1" type="ORF">JOF56_001830</name>
</gene>
<proteinExistence type="predicted"/>
<protein>
    <submittedName>
        <fullName evidence="1">Uncharacterized protein</fullName>
    </submittedName>
</protein>
<keyword evidence="2" id="KW-1185">Reference proteome</keyword>
<dbReference type="EMBL" id="JAGINW010000001">
    <property type="protein sequence ID" value="MBP2321445.1"/>
    <property type="molecule type" value="Genomic_DNA"/>
</dbReference>
<sequence length="81" mass="8564">MSRNPSTNVWITVDDGCPLSYEVNGSGAMEFVCGSSAADGIGMTIQSEALRKFVALGTEALREMDALFADEQAKEDQTSAA</sequence>
<reference evidence="1 2" key="1">
    <citation type="submission" date="2021-03" db="EMBL/GenBank/DDBJ databases">
        <title>Sequencing the genomes of 1000 actinobacteria strains.</title>
        <authorList>
            <person name="Klenk H.-P."/>
        </authorList>
    </citation>
    <scope>NUCLEOTIDE SEQUENCE [LARGE SCALE GENOMIC DNA]</scope>
    <source>
        <strain evidence="1 2">DSM 46670</strain>
    </source>
</reference>
<organism evidence="1 2">
    <name type="scientific">Kibdelosporangium banguiense</name>
    <dbReference type="NCBI Taxonomy" id="1365924"/>
    <lineage>
        <taxon>Bacteria</taxon>
        <taxon>Bacillati</taxon>
        <taxon>Actinomycetota</taxon>
        <taxon>Actinomycetes</taxon>
        <taxon>Pseudonocardiales</taxon>
        <taxon>Pseudonocardiaceae</taxon>
        <taxon>Kibdelosporangium</taxon>
    </lineage>
</organism>
<dbReference type="RefSeq" id="WP_209636320.1">
    <property type="nucleotide sequence ID" value="NZ_JAGINW010000001.1"/>
</dbReference>
<evidence type="ECO:0000313" key="2">
    <source>
        <dbReference type="Proteomes" id="UP001519332"/>
    </source>
</evidence>
<name>A0ABS4TAJ4_9PSEU</name>
<accession>A0ABS4TAJ4</accession>
<evidence type="ECO:0000313" key="1">
    <source>
        <dbReference type="EMBL" id="MBP2321445.1"/>
    </source>
</evidence>